<gene>
    <name evidence="1" type="ORF">ISALK_06380</name>
</gene>
<reference evidence="1 2" key="1">
    <citation type="submission" date="2019-04" db="EMBL/GenBank/DDBJ databases">
        <title>Isachenkonia alkalipeptolytica gen. nov. sp. nov. a new anaerobic, alkiliphilic organothrophic bacterium capable to reduce synthesized ferrihydrite isolated from a soda lake.</title>
        <authorList>
            <person name="Toshchakov S.V."/>
            <person name="Zavarzina D.G."/>
            <person name="Zhilina T.N."/>
            <person name="Kostrikina N.A."/>
            <person name="Kublanov I.V."/>
        </authorList>
    </citation>
    <scope>NUCLEOTIDE SEQUENCE [LARGE SCALE GENOMIC DNA]</scope>
    <source>
        <strain evidence="1 2">Z-1701</strain>
    </source>
</reference>
<protein>
    <recommendedName>
        <fullName evidence="3">DNA helicase</fullName>
    </recommendedName>
</protein>
<name>A0AA44BDA4_9CLOT</name>
<dbReference type="EMBL" id="SUMG01000006">
    <property type="protein sequence ID" value="NBG88124.1"/>
    <property type="molecule type" value="Genomic_DNA"/>
</dbReference>
<dbReference type="AlphaFoldDB" id="A0AA44BDA4"/>
<comment type="caution">
    <text evidence="1">The sequence shown here is derived from an EMBL/GenBank/DDBJ whole genome shotgun (WGS) entry which is preliminary data.</text>
</comment>
<dbReference type="Proteomes" id="UP000449710">
    <property type="component" value="Unassembled WGS sequence"/>
</dbReference>
<dbReference type="RefSeq" id="WP_160720327.1">
    <property type="nucleotide sequence ID" value="NZ_SUMG01000006.1"/>
</dbReference>
<sequence length="1094" mass="128732">MIKVADVLYNKKGNKLIVDHLEDDKIIATEIVHFTVTSNDGKRVEEKEGKRYQEYYRKNIGTVIFFEKEDIEKKKIYNDVRYQFNKENITTHYEEKKSKRLNEIISEAPEGEIVEQEDVDCIVAKYYHKLQNLKEEKQLYEETRVDFFGRIDLLTDYYKKGYEDFWRNDYHEKFYVTKASVGFTYKNNQFINWRAPQASLFYENEKLNFNRDKMFRTATPIEAAKLDRSLVYESTVMLKRRFTRNPFDFSDLYIMGDGFYSEGSADPFLMEVLADHRKNHKLSDIIKSIQSNQNKIIRSDPEKNIVVQGCAGSGKTMILLHRLSYLKYNEFLPPENKIKIITPSTYFDKFINDVTHVLDIQHVKKQSLNVYYKEAMYKYLKTLNYTKKNDVNGKTTNELEIKYNKIVNDRLRKIEAVNDETHPPEYEAFCYSDNAMTELKNEYDKFKAYITKDAGVDFSENLMENFGVNINSKNILLKTKVDNSLQFMRHDIKTYLLKLKSEYESVVKLLEDKNAMFKEMHKLHSAVLVLNDLAGSITDLSIRFKNLEKDSFKIFNEIETLKGLKDSARHKDKMLILNKDEMNRMISETKDRINNLRTENKLIAVKSLKGNKLRRLFENLKLTINDKRIEQKEEKIKEYSMEKREKEGKIINGFYSELREIDNNLTINYVTKDYCELTLEKVISEKIETFKLQHGIGKGDHESDELKDVIQEKKVEKIDILVTEILKQSRLLDQIKGIVYSIGSLESKGEVSCDSLKYLAKIEKIQRDTKNLKNISKKFLVSRNDNIEIDEENLVVLMEIIDGLNQDLQRFSGDSKNDCDVVEEEIKTTKIRVEVIENKIISVNEIINTVQYQKKLSKANLLLIDTFEKVLDKFRNRFGVLSNSLISGKHELFLLLFWMHKYFGVNKNPDGFLFIDEGQDLNVRDYELLRNVNGDEMKLNIFGDKNQKINTIGLESWDVLLENFEANYYEINENYRNTAQINDFINQIFGYDFRSIGMEGPEVKHIEKSDIAENVKEEMEKDQNTRIALIYNDKRQFNEYDLGFLKSFHNVTIAESFKVKGVEFDAVFVFDQNMSRNQKYIAYTRALDSLFIVS</sequence>
<keyword evidence="2" id="KW-1185">Reference proteome</keyword>
<evidence type="ECO:0008006" key="3">
    <source>
        <dbReference type="Google" id="ProtNLM"/>
    </source>
</evidence>
<dbReference type="SUPFAM" id="SSF52540">
    <property type="entry name" value="P-loop containing nucleoside triphosphate hydrolases"/>
    <property type="match status" value="1"/>
</dbReference>
<proteinExistence type="predicted"/>
<evidence type="ECO:0000313" key="2">
    <source>
        <dbReference type="Proteomes" id="UP000449710"/>
    </source>
</evidence>
<evidence type="ECO:0000313" key="1">
    <source>
        <dbReference type="EMBL" id="NBG88124.1"/>
    </source>
</evidence>
<accession>A0AA44BDA4</accession>
<organism evidence="1 2">
    <name type="scientific">Isachenkonia alkalipeptolytica</name>
    <dbReference type="NCBI Taxonomy" id="2565777"/>
    <lineage>
        <taxon>Bacteria</taxon>
        <taxon>Bacillati</taxon>
        <taxon>Bacillota</taxon>
        <taxon>Clostridia</taxon>
        <taxon>Eubacteriales</taxon>
        <taxon>Clostridiaceae</taxon>
        <taxon>Isachenkonia</taxon>
    </lineage>
</organism>
<dbReference type="InterPro" id="IPR027417">
    <property type="entry name" value="P-loop_NTPase"/>
</dbReference>
<dbReference type="Gene3D" id="3.40.50.300">
    <property type="entry name" value="P-loop containing nucleotide triphosphate hydrolases"/>
    <property type="match status" value="3"/>
</dbReference>